<dbReference type="InterPro" id="IPR004839">
    <property type="entry name" value="Aminotransferase_I/II_large"/>
</dbReference>
<evidence type="ECO:0000259" key="2">
    <source>
        <dbReference type="Pfam" id="PF00155"/>
    </source>
</evidence>
<dbReference type="Proteomes" id="UP001161017">
    <property type="component" value="Unassembled WGS sequence"/>
</dbReference>
<dbReference type="CDD" id="cd00609">
    <property type="entry name" value="AAT_like"/>
    <property type="match status" value="1"/>
</dbReference>
<keyword evidence="3" id="KW-0032">Aminotransferase</keyword>
<dbReference type="InterPro" id="IPR015421">
    <property type="entry name" value="PyrdxlP-dep_Trfase_major"/>
</dbReference>
<evidence type="ECO:0000313" key="4">
    <source>
        <dbReference type="Proteomes" id="UP001161017"/>
    </source>
</evidence>
<dbReference type="Pfam" id="PF00155">
    <property type="entry name" value="Aminotran_1_2"/>
    <property type="match status" value="1"/>
</dbReference>
<name>A0AA43QK17_9LECA</name>
<dbReference type="InterPro" id="IPR015422">
    <property type="entry name" value="PyrdxlP-dep_Trfase_small"/>
</dbReference>
<organism evidence="3 4">
    <name type="scientific">Ramalina farinacea</name>
    <dbReference type="NCBI Taxonomy" id="258253"/>
    <lineage>
        <taxon>Eukaryota</taxon>
        <taxon>Fungi</taxon>
        <taxon>Dikarya</taxon>
        <taxon>Ascomycota</taxon>
        <taxon>Pezizomycotina</taxon>
        <taxon>Lecanoromycetes</taxon>
        <taxon>OSLEUM clade</taxon>
        <taxon>Lecanoromycetidae</taxon>
        <taxon>Lecanorales</taxon>
        <taxon>Lecanorineae</taxon>
        <taxon>Ramalinaceae</taxon>
        <taxon>Ramalina</taxon>
    </lineage>
</organism>
<evidence type="ECO:0000313" key="3">
    <source>
        <dbReference type="EMBL" id="MDI1487941.1"/>
    </source>
</evidence>
<dbReference type="InterPro" id="IPR015424">
    <property type="entry name" value="PyrdxlP-dep_Trfase"/>
</dbReference>
<proteinExistence type="predicted"/>
<dbReference type="GO" id="GO:0030170">
    <property type="term" value="F:pyridoxal phosphate binding"/>
    <property type="evidence" value="ECO:0007669"/>
    <property type="project" value="InterPro"/>
</dbReference>
<dbReference type="Gene3D" id="3.40.640.10">
    <property type="entry name" value="Type I PLP-dependent aspartate aminotransferase-like (Major domain)"/>
    <property type="match status" value="1"/>
</dbReference>
<dbReference type="FunFam" id="3.40.640.10:FF:000080">
    <property type="entry name" value="Aminotransferase, putative"/>
    <property type="match status" value="1"/>
</dbReference>
<comment type="caution">
    <text evidence="3">The sequence shown here is derived from an EMBL/GenBank/DDBJ whole genome shotgun (WGS) entry which is preliminary data.</text>
</comment>
<dbReference type="AlphaFoldDB" id="A0AA43QK17"/>
<feature type="region of interest" description="Disordered" evidence="1">
    <location>
        <begin position="151"/>
        <end position="170"/>
    </location>
</feature>
<gene>
    <name evidence="3" type="primary">YEY2</name>
    <name evidence="3" type="ORF">OHK93_007215</name>
</gene>
<dbReference type="PANTHER" id="PTHR42858">
    <property type="entry name" value="AMINOTRANSFERASE"/>
    <property type="match status" value="1"/>
</dbReference>
<feature type="domain" description="Aminotransferase class I/classII large" evidence="2">
    <location>
        <begin position="6"/>
        <end position="435"/>
    </location>
</feature>
<dbReference type="EMBL" id="JAPUFD010000006">
    <property type="protein sequence ID" value="MDI1487941.1"/>
    <property type="molecule type" value="Genomic_DNA"/>
</dbReference>
<sequence>MSHVRQIINLAKGHPNPSLLPVNHVRAASVTAFSDPEIFTAQSSLLYAPDDGYRPLKENVKAWLSRFYSDSPQIGADRICITGGASQNLACVLQVFSDPTYTRNVWMVAPTYFHASRIFEDNGFYKRLRAVAEDEQGLDVEYLERGLRASDEQAARQASPTSISPSKPPRPYSKIYRHLIYAVPTFSNPSSMTMSRLRREQLVRVARSYDALVITDDVYDQLLWSTDPDASHTGIERAILPRVVDIDRDLEGGPGRKGADGFGNSVSNGSFSKIVGPGCRTGWAEGTPRFAWGLSQCGSSKSGGAPSQLVAAFMAHMLQSGTLQDHISQVLQPAYARRYKILVSAVEKHLIPLGVTLPQNPRQIMGGYFAWLKLPEPLHAPEIAVAAQQDEDLLIAPGSASAVWGDEAAVDLSRNIRLCFSWEDENNLTEGIARLARVIVKRQIANDQE</sequence>
<reference evidence="3" key="1">
    <citation type="journal article" date="2023" name="Genome Biol. Evol.">
        <title>First Whole Genome Sequence and Flow Cytometry Genome Size Data for the Lichen-Forming Fungus Ramalina farinacea (Ascomycota).</title>
        <authorList>
            <person name="Llewellyn T."/>
            <person name="Mian S."/>
            <person name="Hill R."/>
            <person name="Leitch I.J."/>
            <person name="Gaya E."/>
        </authorList>
    </citation>
    <scope>NUCLEOTIDE SEQUENCE</scope>
    <source>
        <strain evidence="3">LIQ254RAFAR</strain>
    </source>
</reference>
<dbReference type="GO" id="GO:0047536">
    <property type="term" value="F:2-aminoadipate transaminase activity"/>
    <property type="evidence" value="ECO:0007669"/>
    <property type="project" value="TreeGrafter"/>
</dbReference>
<keyword evidence="4" id="KW-1185">Reference proteome</keyword>
<dbReference type="Gene3D" id="3.90.1150.10">
    <property type="entry name" value="Aspartate Aminotransferase, domain 1"/>
    <property type="match status" value="1"/>
</dbReference>
<dbReference type="PANTHER" id="PTHR42858:SF1">
    <property type="entry name" value="LD15494P"/>
    <property type="match status" value="1"/>
</dbReference>
<feature type="compositionally biased region" description="Polar residues" evidence="1">
    <location>
        <begin position="156"/>
        <end position="165"/>
    </location>
</feature>
<accession>A0AA43QK17</accession>
<protein>
    <submittedName>
        <fullName evidence="3">Valine--pyruvate aminotransferase</fullName>
    </submittedName>
</protein>
<evidence type="ECO:0000256" key="1">
    <source>
        <dbReference type="SAM" id="MobiDB-lite"/>
    </source>
</evidence>
<keyword evidence="3" id="KW-0808">Transferase</keyword>
<dbReference type="SUPFAM" id="SSF53383">
    <property type="entry name" value="PLP-dependent transferases"/>
    <property type="match status" value="1"/>
</dbReference>